<evidence type="ECO:0000256" key="8">
    <source>
        <dbReference type="ARBA" id="ARBA00023306"/>
    </source>
</evidence>
<comment type="subcellular location">
    <subcellularLocation>
        <location evidence="1">Cell membrane</location>
        <topology evidence="1">Multi-pass membrane protein</topology>
    </subcellularLocation>
    <subcellularLocation>
        <location evidence="9">Membrane</location>
        <topology evidence="9">Multi-pass membrane protein</topology>
    </subcellularLocation>
</comment>
<evidence type="ECO:0000256" key="4">
    <source>
        <dbReference type="ARBA" id="ARBA00022618"/>
    </source>
</evidence>
<keyword evidence="9" id="KW-0653">Protein transport</keyword>
<dbReference type="STRING" id="39841.SAMN05660836_01375"/>
<keyword evidence="9" id="KW-0813">Transport</keyword>
<keyword evidence="4 12" id="KW-0132">Cell division</keyword>
<feature type="transmembrane region" description="Helical" evidence="10">
    <location>
        <begin position="190"/>
        <end position="215"/>
    </location>
</feature>
<dbReference type="GO" id="GO:0017038">
    <property type="term" value="P:protein import"/>
    <property type="evidence" value="ECO:0007669"/>
    <property type="project" value="TreeGrafter"/>
</dbReference>
<feature type="domain" description="MotA/TolQ/ExbB proton channel" evidence="11">
    <location>
        <begin position="122"/>
        <end position="222"/>
    </location>
</feature>
<protein>
    <submittedName>
        <fullName evidence="12">Cell division and transport-associated protein TolQ</fullName>
    </submittedName>
</protein>
<keyword evidence="3" id="KW-0997">Cell inner membrane</keyword>
<dbReference type="GO" id="GO:0051301">
    <property type="term" value="P:cell division"/>
    <property type="evidence" value="ECO:0007669"/>
    <property type="project" value="UniProtKB-KW"/>
</dbReference>
<accession>A0A1I4TEL6</accession>
<dbReference type="InterPro" id="IPR050790">
    <property type="entry name" value="ExbB/TolQ_transport"/>
</dbReference>
<dbReference type="PANTHER" id="PTHR30625">
    <property type="entry name" value="PROTEIN TOLQ"/>
    <property type="match status" value="1"/>
</dbReference>
<dbReference type="NCBIfam" id="TIGR02796">
    <property type="entry name" value="tolQ"/>
    <property type="match status" value="1"/>
</dbReference>
<evidence type="ECO:0000256" key="9">
    <source>
        <dbReference type="RuleBase" id="RU004057"/>
    </source>
</evidence>
<dbReference type="InterPro" id="IPR002898">
    <property type="entry name" value="MotA_ExbB_proton_chnl"/>
</dbReference>
<evidence type="ECO:0000313" key="13">
    <source>
        <dbReference type="Proteomes" id="UP000199611"/>
    </source>
</evidence>
<keyword evidence="13" id="KW-1185">Reference proteome</keyword>
<dbReference type="RefSeq" id="WP_093394508.1">
    <property type="nucleotide sequence ID" value="NZ_FOUU01000003.1"/>
</dbReference>
<evidence type="ECO:0000256" key="5">
    <source>
        <dbReference type="ARBA" id="ARBA00022692"/>
    </source>
</evidence>
<feature type="transmembrane region" description="Helical" evidence="10">
    <location>
        <begin position="146"/>
        <end position="170"/>
    </location>
</feature>
<dbReference type="PANTHER" id="PTHR30625:SF3">
    <property type="entry name" value="TOL-PAL SYSTEM PROTEIN TOLQ"/>
    <property type="match status" value="1"/>
</dbReference>
<proteinExistence type="inferred from homology"/>
<evidence type="ECO:0000256" key="7">
    <source>
        <dbReference type="ARBA" id="ARBA00023136"/>
    </source>
</evidence>
<dbReference type="GO" id="GO:0005886">
    <property type="term" value="C:plasma membrane"/>
    <property type="evidence" value="ECO:0007669"/>
    <property type="project" value="UniProtKB-SubCell"/>
</dbReference>
<keyword evidence="5 10" id="KW-0812">Transmembrane</keyword>
<keyword evidence="6 10" id="KW-1133">Transmembrane helix</keyword>
<reference evidence="12 13" key="1">
    <citation type="submission" date="2016-10" db="EMBL/GenBank/DDBJ databases">
        <authorList>
            <person name="de Groot N.N."/>
        </authorList>
    </citation>
    <scope>NUCLEOTIDE SEQUENCE [LARGE SCALE GENOMIC DNA]</scope>
    <source>
        <strain evidence="12 13">DSM 9990</strain>
    </source>
</reference>
<dbReference type="InterPro" id="IPR014163">
    <property type="entry name" value="Tol-Pal_TolQ"/>
</dbReference>
<dbReference type="Proteomes" id="UP000199611">
    <property type="component" value="Unassembled WGS sequence"/>
</dbReference>
<evidence type="ECO:0000259" key="11">
    <source>
        <dbReference type="Pfam" id="PF01618"/>
    </source>
</evidence>
<organism evidence="12 13">
    <name type="scientific">Thermodesulforhabdus norvegica</name>
    <dbReference type="NCBI Taxonomy" id="39841"/>
    <lineage>
        <taxon>Bacteria</taxon>
        <taxon>Pseudomonadati</taxon>
        <taxon>Thermodesulfobacteriota</taxon>
        <taxon>Syntrophobacteria</taxon>
        <taxon>Syntrophobacterales</taxon>
        <taxon>Thermodesulforhabdaceae</taxon>
        <taxon>Thermodesulforhabdus</taxon>
    </lineage>
</organism>
<keyword evidence="7 10" id="KW-0472">Membrane</keyword>
<gene>
    <name evidence="12" type="ORF">SAMN05660836_01375</name>
</gene>
<dbReference type="OrthoDB" id="9805133at2"/>
<evidence type="ECO:0000256" key="10">
    <source>
        <dbReference type="SAM" id="Phobius"/>
    </source>
</evidence>
<evidence type="ECO:0000256" key="6">
    <source>
        <dbReference type="ARBA" id="ARBA00022989"/>
    </source>
</evidence>
<keyword evidence="2" id="KW-1003">Cell membrane</keyword>
<sequence>MFCFGGFFLISSVLPSTNGSGIFELLGHTGILVRIVLLILIVMSVCCWGIIIAKFIRFRRVRKETISFILRFHQQKNLSVFYREASAFSETPLVHVFRAGYGELVRAIRGKEGEKLRPEAGELVRDSIFRTMHTALLIERGRLEKWLGLLASTGSSAPFIGLFGTVWGIMNSFRNIGLQGSANLAVVAPGIAEALIATAVGLATAIPAVIFYNYFSQKIRAVEIETRHFISDFMNFVDRDLMRRIASSPQGEEVHGIVTAGETGRAVL</sequence>
<dbReference type="AlphaFoldDB" id="A0A1I4TEL6"/>
<dbReference type="EMBL" id="FOUU01000003">
    <property type="protein sequence ID" value="SFM75146.1"/>
    <property type="molecule type" value="Genomic_DNA"/>
</dbReference>
<keyword evidence="8" id="KW-0131">Cell cycle</keyword>
<evidence type="ECO:0000256" key="1">
    <source>
        <dbReference type="ARBA" id="ARBA00004651"/>
    </source>
</evidence>
<feature type="transmembrane region" description="Helical" evidence="10">
    <location>
        <begin position="31"/>
        <end position="53"/>
    </location>
</feature>
<dbReference type="Pfam" id="PF01618">
    <property type="entry name" value="MotA_ExbB"/>
    <property type="match status" value="1"/>
</dbReference>
<evidence type="ECO:0000256" key="2">
    <source>
        <dbReference type="ARBA" id="ARBA00022475"/>
    </source>
</evidence>
<evidence type="ECO:0000256" key="3">
    <source>
        <dbReference type="ARBA" id="ARBA00022519"/>
    </source>
</evidence>
<evidence type="ECO:0000313" key="12">
    <source>
        <dbReference type="EMBL" id="SFM75146.1"/>
    </source>
</evidence>
<name>A0A1I4TEL6_9BACT</name>
<comment type="similarity">
    <text evidence="9">Belongs to the exbB/tolQ family.</text>
</comment>
<dbReference type="GO" id="GO:0043213">
    <property type="term" value="P:bacteriocin transport"/>
    <property type="evidence" value="ECO:0007669"/>
    <property type="project" value="InterPro"/>
</dbReference>